<organism evidence="1 2">
    <name type="scientific">Wuchereria bancrofti</name>
    <dbReference type="NCBI Taxonomy" id="6293"/>
    <lineage>
        <taxon>Eukaryota</taxon>
        <taxon>Metazoa</taxon>
        <taxon>Ecdysozoa</taxon>
        <taxon>Nematoda</taxon>
        <taxon>Chromadorea</taxon>
        <taxon>Rhabditida</taxon>
        <taxon>Spirurina</taxon>
        <taxon>Spiruromorpha</taxon>
        <taxon>Filarioidea</taxon>
        <taxon>Onchocercidae</taxon>
        <taxon>Wuchereria</taxon>
    </lineage>
</organism>
<proteinExistence type="predicted"/>
<evidence type="ECO:0000313" key="2">
    <source>
        <dbReference type="Proteomes" id="UP000004810"/>
    </source>
</evidence>
<dbReference type="Proteomes" id="UP000004810">
    <property type="component" value="Unassembled WGS sequence"/>
</dbReference>
<gene>
    <name evidence="1" type="ORF">WUBG_06185</name>
</gene>
<dbReference type="AlphaFoldDB" id="J9F0C8"/>
<name>J9F0C8_WUCBA</name>
<reference evidence="2" key="1">
    <citation type="submission" date="2012-08" db="EMBL/GenBank/DDBJ databases">
        <title>The Genome Sequence of Wuchereria bancrofti.</title>
        <authorList>
            <person name="Nutman T.B."/>
            <person name="Fink D.L."/>
            <person name="Russ C."/>
            <person name="Young S."/>
            <person name="Zeng Q."/>
            <person name="Koehrsen M."/>
            <person name="Alvarado L."/>
            <person name="Berlin A."/>
            <person name="Chapman S.B."/>
            <person name="Chen Z."/>
            <person name="Freedman E."/>
            <person name="Gellesch M."/>
            <person name="Goldberg J."/>
            <person name="Griggs A."/>
            <person name="Gujja S."/>
            <person name="Heilman E.R."/>
            <person name="Heiman D."/>
            <person name="Hepburn T."/>
            <person name="Howarth C."/>
            <person name="Jen D."/>
            <person name="Larson L."/>
            <person name="Lewis B."/>
            <person name="Mehta T."/>
            <person name="Park D."/>
            <person name="Pearson M."/>
            <person name="Roberts A."/>
            <person name="Saif S."/>
            <person name="Shea T."/>
            <person name="Shenoy N."/>
            <person name="Sisk P."/>
            <person name="Stolte C."/>
            <person name="Sykes S."/>
            <person name="Walk T."/>
            <person name="White J."/>
            <person name="Yandava C."/>
            <person name="Haas B."/>
            <person name="Henn M.R."/>
            <person name="Nusbaum C."/>
            <person name="Birren B."/>
        </authorList>
    </citation>
    <scope>NUCLEOTIDE SEQUENCE [LARGE SCALE GENOMIC DNA]</scope>
    <source>
        <strain evidence="2">NA</strain>
    </source>
</reference>
<protein>
    <submittedName>
        <fullName evidence="1">Uncharacterized protein</fullName>
    </submittedName>
</protein>
<comment type="caution">
    <text evidence="1">The sequence shown here is derived from an EMBL/GenBank/DDBJ whole genome shotgun (WGS) entry which is preliminary data.</text>
</comment>
<sequence>MILEEWQDARVLLKNIAKNTDGERWKTIVYVAITCTTRNALHSSEYGSSVKGAVRIHCLSKALARVPFDRREMEIDGLVVGGERNTCWAGLSLDYTVAA</sequence>
<accession>J9F0C8</accession>
<dbReference type="EMBL" id="ADBV01002563">
    <property type="protein sequence ID" value="EJW82902.1"/>
    <property type="molecule type" value="Genomic_DNA"/>
</dbReference>
<evidence type="ECO:0000313" key="1">
    <source>
        <dbReference type="EMBL" id="EJW82902.1"/>
    </source>
</evidence>